<comment type="caution">
    <text evidence="1">The sequence shown here is derived from an EMBL/GenBank/DDBJ whole genome shotgun (WGS) entry which is preliminary data.</text>
</comment>
<keyword evidence="2" id="KW-1185">Reference proteome</keyword>
<organism evidence="1 2">
    <name type="scientific">Phocaeicola coprophilus DSM 18228 = JCM 13818</name>
    <dbReference type="NCBI Taxonomy" id="547042"/>
    <lineage>
        <taxon>Bacteria</taxon>
        <taxon>Pseudomonadati</taxon>
        <taxon>Bacteroidota</taxon>
        <taxon>Bacteroidia</taxon>
        <taxon>Bacteroidales</taxon>
        <taxon>Bacteroidaceae</taxon>
        <taxon>Phocaeicola</taxon>
    </lineage>
</organism>
<reference evidence="1 2" key="1">
    <citation type="submission" date="2008-12" db="EMBL/GenBank/DDBJ databases">
        <authorList>
            <person name="Fulton L."/>
            <person name="Clifton S."/>
            <person name="Fulton B."/>
            <person name="Xu J."/>
            <person name="Minx P."/>
            <person name="Pepin K.H."/>
            <person name="Johnson M."/>
            <person name="Bhonagiri V."/>
            <person name="Nash W.E."/>
            <person name="Mardis E.R."/>
            <person name="Wilson R.K."/>
        </authorList>
    </citation>
    <scope>NUCLEOTIDE SEQUENCE [LARGE SCALE GENOMIC DNA]</scope>
    <source>
        <strain evidence="1 2">DSM 18228</strain>
    </source>
</reference>
<evidence type="ECO:0000313" key="2">
    <source>
        <dbReference type="Proteomes" id="UP000014073"/>
    </source>
</evidence>
<dbReference type="RefSeq" id="WP_008141221.1">
    <property type="nucleotide sequence ID" value="NZ_EQ973634.1"/>
</dbReference>
<name>S0F617_9BACT</name>
<proteinExistence type="predicted"/>
<protein>
    <submittedName>
        <fullName evidence="1">Uncharacterized protein</fullName>
    </submittedName>
</protein>
<accession>S0F617</accession>
<dbReference type="STRING" id="547042.BACCOPRO_00934"/>
<dbReference type="HOGENOM" id="CLU_195736_0_0_10"/>
<gene>
    <name evidence="1" type="ORF">BACCOPRO_00934</name>
</gene>
<dbReference type="Proteomes" id="UP000014073">
    <property type="component" value="Unassembled WGS sequence"/>
</dbReference>
<dbReference type="OrthoDB" id="771388at2"/>
<dbReference type="GeneID" id="78405284"/>
<sequence length="71" mass="7999">MPNAIPCPCCRNPIYFDLALLLKGEAFECSQCHSRISLTPQSRPIVAEASARLEELKQKASRQLDEKPEKQ</sequence>
<evidence type="ECO:0000313" key="1">
    <source>
        <dbReference type="EMBL" id="EEF75445.1"/>
    </source>
</evidence>
<dbReference type="EMBL" id="ACBW01000075">
    <property type="protein sequence ID" value="EEF75445.1"/>
    <property type="molecule type" value="Genomic_DNA"/>
</dbReference>
<dbReference type="AlphaFoldDB" id="S0F617"/>